<sequence>MKTKLAGLSFLFKDTLTTIATVMMSIFIAAAIFGPWIAPFPKEGAGETNVDNIYIGPGWHHLLGTDELGRDLLSRIIFGARPALLIALAVVGFAAIIGTLLGLIAGYRGGWIDNVIMRVSELFLSFPPLLLSLVAVTFLGPGLVNALIALIISWWPWYARLIRVEASIVRSKPYVEISAAMGVPDRIIIVRHILRNVTTPLIVQIAADLGTVILAAGSLAFIGLGAQPPSADWGLMVAQGRNLIFDQWWISTFSGLAIFLAVLSFNIIGDALRDHFDPRIARQ</sequence>
<evidence type="ECO:0000256" key="1">
    <source>
        <dbReference type="ARBA" id="ARBA00004651"/>
    </source>
</evidence>
<feature type="transmembrane region" description="Helical" evidence="7">
    <location>
        <begin position="201"/>
        <end position="227"/>
    </location>
</feature>
<evidence type="ECO:0000256" key="2">
    <source>
        <dbReference type="ARBA" id="ARBA00022448"/>
    </source>
</evidence>
<accession>A0A6J7AA49</accession>
<dbReference type="GO" id="GO:0005886">
    <property type="term" value="C:plasma membrane"/>
    <property type="evidence" value="ECO:0007669"/>
    <property type="project" value="UniProtKB-SubCell"/>
</dbReference>
<evidence type="ECO:0000256" key="6">
    <source>
        <dbReference type="ARBA" id="ARBA00023136"/>
    </source>
</evidence>
<protein>
    <submittedName>
        <fullName evidence="10">Unannotated protein</fullName>
    </submittedName>
</protein>
<feature type="domain" description="ABC transmembrane type-1" evidence="8">
    <location>
        <begin position="80"/>
        <end position="269"/>
    </location>
</feature>
<dbReference type="PANTHER" id="PTHR43386">
    <property type="entry name" value="OLIGOPEPTIDE TRANSPORT SYSTEM PERMEASE PROTEIN APPC"/>
    <property type="match status" value="1"/>
</dbReference>
<evidence type="ECO:0000256" key="5">
    <source>
        <dbReference type="ARBA" id="ARBA00022989"/>
    </source>
</evidence>
<reference evidence="10" key="1">
    <citation type="submission" date="2020-05" db="EMBL/GenBank/DDBJ databases">
        <authorList>
            <person name="Chiriac C."/>
            <person name="Salcher M."/>
            <person name="Ghai R."/>
            <person name="Kavagutti S V."/>
        </authorList>
    </citation>
    <scope>NUCLEOTIDE SEQUENCE</scope>
</reference>
<keyword evidence="2" id="KW-0813">Transport</keyword>
<comment type="subcellular location">
    <subcellularLocation>
        <location evidence="1">Cell membrane</location>
        <topology evidence="1">Multi-pass membrane protein</topology>
    </subcellularLocation>
</comment>
<dbReference type="PROSITE" id="PS50928">
    <property type="entry name" value="ABC_TM1"/>
    <property type="match status" value="1"/>
</dbReference>
<dbReference type="GO" id="GO:0055085">
    <property type="term" value="P:transmembrane transport"/>
    <property type="evidence" value="ECO:0007669"/>
    <property type="project" value="InterPro"/>
</dbReference>
<proteinExistence type="predicted"/>
<evidence type="ECO:0000256" key="3">
    <source>
        <dbReference type="ARBA" id="ARBA00022475"/>
    </source>
</evidence>
<dbReference type="InterPro" id="IPR035906">
    <property type="entry name" value="MetI-like_sf"/>
</dbReference>
<feature type="transmembrane region" description="Helical" evidence="7">
    <location>
        <begin position="16"/>
        <end position="38"/>
    </location>
</feature>
<dbReference type="Pfam" id="PF00528">
    <property type="entry name" value="BPD_transp_1"/>
    <property type="match status" value="1"/>
</dbReference>
<evidence type="ECO:0000259" key="8">
    <source>
        <dbReference type="PROSITE" id="PS50928"/>
    </source>
</evidence>
<gene>
    <name evidence="9" type="ORF">UFOPK2359_00644</name>
    <name evidence="10" type="ORF">UFOPK3167_00885</name>
</gene>
<evidence type="ECO:0000313" key="9">
    <source>
        <dbReference type="EMBL" id="CAB4680257.1"/>
    </source>
</evidence>
<dbReference type="PANTHER" id="PTHR43386:SF1">
    <property type="entry name" value="D,D-DIPEPTIDE TRANSPORT SYSTEM PERMEASE PROTEIN DDPC-RELATED"/>
    <property type="match status" value="1"/>
</dbReference>
<dbReference type="InterPro" id="IPR000515">
    <property type="entry name" value="MetI-like"/>
</dbReference>
<evidence type="ECO:0000313" key="10">
    <source>
        <dbReference type="EMBL" id="CAB4829674.1"/>
    </source>
</evidence>
<feature type="transmembrane region" description="Helical" evidence="7">
    <location>
        <begin position="83"/>
        <end position="109"/>
    </location>
</feature>
<keyword evidence="4 7" id="KW-0812">Transmembrane</keyword>
<dbReference type="CDD" id="cd06261">
    <property type="entry name" value="TM_PBP2"/>
    <property type="match status" value="1"/>
</dbReference>
<dbReference type="Gene3D" id="1.10.3720.10">
    <property type="entry name" value="MetI-like"/>
    <property type="match status" value="1"/>
</dbReference>
<feature type="transmembrane region" description="Helical" evidence="7">
    <location>
        <begin position="129"/>
        <end position="155"/>
    </location>
</feature>
<dbReference type="InterPro" id="IPR050366">
    <property type="entry name" value="BP-dependent_transpt_permease"/>
</dbReference>
<keyword evidence="3" id="KW-1003">Cell membrane</keyword>
<dbReference type="EMBL" id="CAEZXG010000031">
    <property type="protein sequence ID" value="CAB4680257.1"/>
    <property type="molecule type" value="Genomic_DNA"/>
</dbReference>
<dbReference type="AlphaFoldDB" id="A0A6J7AA49"/>
<organism evidence="10">
    <name type="scientific">freshwater metagenome</name>
    <dbReference type="NCBI Taxonomy" id="449393"/>
    <lineage>
        <taxon>unclassified sequences</taxon>
        <taxon>metagenomes</taxon>
        <taxon>ecological metagenomes</taxon>
    </lineage>
</organism>
<feature type="transmembrane region" description="Helical" evidence="7">
    <location>
        <begin position="247"/>
        <end position="269"/>
    </location>
</feature>
<keyword evidence="5 7" id="KW-1133">Transmembrane helix</keyword>
<evidence type="ECO:0000256" key="7">
    <source>
        <dbReference type="SAM" id="Phobius"/>
    </source>
</evidence>
<dbReference type="EMBL" id="CAFABF010000043">
    <property type="protein sequence ID" value="CAB4829674.1"/>
    <property type="molecule type" value="Genomic_DNA"/>
</dbReference>
<evidence type="ECO:0000256" key="4">
    <source>
        <dbReference type="ARBA" id="ARBA00022692"/>
    </source>
</evidence>
<dbReference type="SUPFAM" id="SSF161098">
    <property type="entry name" value="MetI-like"/>
    <property type="match status" value="1"/>
</dbReference>
<keyword evidence="6 7" id="KW-0472">Membrane</keyword>
<name>A0A6J7AA49_9ZZZZ</name>